<evidence type="ECO:0000259" key="3">
    <source>
        <dbReference type="PROSITE" id="PS50158"/>
    </source>
</evidence>
<dbReference type="SUPFAM" id="SSF57756">
    <property type="entry name" value="Retrovirus zinc finger-like domains"/>
    <property type="match status" value="2"/>
</dbReference>
<keyword evidence="1" id="KW-0863">Zinc-finger</keyword>
<dbReference type="Gene3D" id="4.10.60.10">
    <property type="entry name" value="Zinc finger, CCHC-type"/>
    <property type="match status" value="1"/>
</dbReference>
<comment type="caution">
    <text evidence="4">The sequence shown here is derived from an EMBL/GenBank/DDBJ whole genome shotgun (WGS) entry which is preliminary data.</text>
</comment>
<gene>
    <name evidence="4" type="ORF">Tci_584653</name>
</gene>
<feature type="compositionally biased region" description="Basic and acidic residues" evidence="2">
    <location>
        <begin position="404"/>
        <end position="420"/>
    </location>
</feature>
<dbReference type="GO" id="GO:0008270">
    <property type="term" value="F:zinc ion binding"/>
    <property type="evidence" value="ECO:0007669"/>
    <property type="project" value="UniProtKB-KW"/>
</dbReference>
<keyword evidence="1" id="KW-0479">Metal-binding</keyword>
<dbReference type="InterPro" id="IPR001878">
    <property type="entry name" value="Znf_CCHC"/>
</dbReference>
<feature type="region of interest" description="Disordered" evidence="2">
    <location>
        <begin position="404"/>
        <end position="446"/>
    </location>
</feature>
<dbReference type="SMART" id="SM00343">
    <property type="entry name" value="ZnF_C2HC"/>
    <property type="match status" value="2"/>
</dbReference>
<feature type="domain" description="CCHC-type" evidence="3">
    <location>
        <begin position="152"/>
        <end position="165"/>
    </location>
</feature>
<dbReference type="GO" id="GO:0003676">
    <property type="term" value="F:nucleic acid binding"/>
    <property type="evidence" value="ECO:0007669"/>
    <property type="project" value="InterPro"/>
</dbReference>
<feature type="region of interest" description="Disordered" evidence="2">
    <location>
        <begin position="61"/>
        <end position="85"/>
    </location>
</feature>
<feature type="compositionally biased region" description="Basic residues" evidence="2">
    <location>
        <begin position="501"/>
        <end position="522"/>
    </location>
</feature>
<dbReference type="InterPro" id="IPR036875">
    <property type="entry name" value="Znf_CCHC_sf"/>
</dbReference>
<dbReference type="PROSITE" id="PS50158">
    <property type="entry name" value="ZF_CCHC"/>
    <property type="match status" value="2"/>
</dbReference>
<feature type="region of interest" description="Disordered" evidence="2">
    <location>
        <begin position="485"/>
        <end position="536"/>
    </location>
</feature>
<proteinExistence type="predicted"/>
<evidence type="ECO:0000256" key="2">
    <source>
        <dbReference type="SAM" id="MobiDB-lite"/>
    </source>
</evidence>
<dbReference type="EMBL" id="BKCJ010372958">
    <property type="protein sequence ID" value="GFA12681.1"/>
    <property type="molecule type" value="Genomic_DNA"/>
</dbReference>
<keyword evidence="1" id="KW-0862">Zinc</keyword>
<organism evidence="4">
    <name type="scientific">Tanacetum cinerariifolium</name>
    <name type="common">Dalmatian daisy</name>
    <name type="synonym">Chrysanthemum cinerariifolium</name>
    <dbReference type="NCBI Taxonomy" id="118510"/>
    <lineage>
        <taxon>Eukaryota</taxon>
        <taxon>Viridiplantae</taxon>
        <taxon>Streptophyta</taxon>
        <taxon>Embryophyta</taxon>
        <taxon>Tracheophyta</taxon>
        <taxon>Spermatophyta</taxon>
        <taxon>Magnoliopsida</taxon>
        <taxon>eudicotyledons</taxon>
        <taxon>Gunneridae</taxon>
        <taxon>Pentapetalae</taxon>
        <taxon>asterids</taxon>
        <taxon>campanulids</taxon>
        <taxon>Asterales</taxon>
        <taxon>Asteraceae</taxon>
        <taxon>Asteroideae</taxon>
        <taxon>Anthemideae</taxon>
        <taxon>Anthemidinae</taxon>
        <taxon>Tanacetum</taxon>
    </lineage>
</organism>
<evidence type="ECO:0000313" key="4">
    <source>
        <dbReference type="EMBL" id="GFA12681.1"/>
    </source>
</evidence>
<feature type="compositionally biased region" description="Basic and acidic residues" evidence="2">
    <location>
        <begin position="170"/>
        <end position="188"/>
    </location>
</feature>
<feature type="compositionally biased region" description="Basic residues" evidence="2">
    <location>
        <begin position="428"/>
        <end position="438"/>
    </location>
</feature>
<feature type="region of interest" description="Disordered" evidence="2">
    <location>
        <begin position="169"/>
        <end position="188"/>
    </location>
</feature>
<feature type="compositionally biased region" description="Polar residues" evidence="2">
    <location>
        <begin position="61"/>
        <end position="73"/>
    </location>
</feature>
<dbReference type="Pfam" id="PF00098">
    <property type="entry name" value="zf-CCHC"/>
    <property type="match status" value="1"/>
</dbReference>
<dbReference type="AlphaFoldDB" id="A0A699J7B7"/>
<accession>A0A699J7B7</accession>
<sequence>MDVEVEKDDLNQKFLTSLAHEWLMHTIVWRNRNDLDTISLDDLYNHLKVYKAEVQKKSNPNSQNMAFISSSKHSSGDEDGNTACVSTSSTTFPTASASDINQINEDDMEEIDIKWSMALLSMRAGKFWKKIGKKISIQGSDVAGFDKSKVECFNCHKMGHFARECMAPRNQERGRKDNYRQGSKTKEKTPKALMEIDGAGWDWSYMENEGEDHPLKNNDSLNSKIKDLTDKLFEANNYIFLYKLAVAQLKGRLVEYKEREVKYIEKIRTLEMYRESNLKCIETLGKELETLKLEKDGVDGKLAGLLKASKNLDNLIESQRFDKVKDGVGYNAIPPPAADLYLSPKKDLTWTGLPEFVDDTVTDYSRLSPTISSTLAEGQNKNSTTSEDVASPNIPKTFVKFVKPKDSQSKSKINKQETPKKPQVKYAKQYRHSNKKPNIKGNQRNWNNLKSYQLGPEFVLKKKACFSCGDFSHLANDCRKRVQRETTRSQNHDYMSPTHRSVGHRPHGAPMRPPHRSARQRPHGASMRPPHRSTCHRPYGPLMNPMRSNMIGARPNRSFFIHAHSYETRPFLKTSVVKTQYRAPWVPTVNRNNPPVNRKFSTGNRNFHYANRKFPTAS</sequence>
<reference evidence="4" key="1">
    <citation type="journal article" date="2019" name="Sci. Rep.">
        <title>Draft genome of Tanacetum cinerariifolium, the natural source of mosquito coil.</title>
        <authorList>
            <person name="Yamashiro T."/>
            <person name="Shiraishi A."/>
            <person name="Satake H."/>
            <person name="Nakayama K."/>
        </authorList>
    </citation>
    <scope>NUCLEOTIDE SEQUENCE</scope>
</reference>
<evidence type="ECO:0000256" key="1">
    <source>
        <dbReference type="PROSITE-ProRule" id="PRU00047"/>
    </source>
</evidence>
<name>A0A699J7B7_TANCI</name>
<protein>
    <recommendedName>
        <fullName evidence="3">CCHC-type domain-containing protein</fullName>
    </recommendedName>
</protein>
<feature type="domain" description="CCHC-type" evidence="3">
    <location>
        <begin position="465"/>
        <end position="480"/>
    </location>
</feature>